<feature type="region of interest" description="Disordered" evidence="1">
    <location>
        <begin position="1"/>
        <end position="54"/>
    </location>
</feature>
<evidence type="ECO:0000313" key="3">
    <source>
        <dbReference type="EMBL" id="KAF5744232.1"/>
    </source>
</evidence>
<evidence type="ECO:0000256" key="1">
    <source>
        <dbReference type="SAM" id="MobiDB-lite"/>
    </source>
</evidence>
<reference evidence="3 4" key="1">
    <citation type="journal article" date="2020" name="Nat. Commun.">
        <title>Genome of Tripterygium wilfordii and identification of cytochrome P450 involved in triptolide biosynthesis.</title>
        <authorList>
            <person name="Tu L."/>
            <person name="Su P."/>
            <person name="Zhang Z."/>
            <person name="Gao L."/>
            <person name="Wang J."/>
            <person name="Hu T."/>
            <person name="Zhou J."/>
            <person name="Zhang Y."/>
            <person name="Zhao Y."/>
            <person name="Liu Y."/>
            <person name="Song Y."/>
            <person name="Tong Y."/>
            <person name="Lu Y."/>
            <person name="Yang J."/>
            <person name="Xu C."/>
            <person name="Jia M."/>
            <person name="Peters R.J."/>
            <person name="Huang L."/>
            <person name="Gao W."/>
        </authorList>
    </citation>
    <scope>NUCLEOTIDE SEQUENCE [LARGE SCALE GENOMIC DNA]</scope>
    <source>
        <strain evidence="4">cv. XIE 37</strain>
        <tissue evidence="3">Leaf</tissue>
    </source>
</reference>
<dbReference type="OrthoDB" id="1882119at2759"/>
<comment type="caution">
    <text evidence="3">The sequence shown here is derived from an EMBL/GenBank/DDBJ whole genome shotgun (WGS) entry which is preliminary data.</text>
</comment>
<dbReference type="PANTHER" id="PTHR36786:SF1">
    <property type="entry name" value="2-ISOPROPYLMALATE SYNTHASE"/>
    <property type="match status" value="1"/>
</dbReference>
<protein>
    <recommendedName>
        <fullName evidence="2">DUF7812 domain-containing protein</fullName>
    </recommendedName>
</protein>
<keyword evidence="4" id="KW-1185">Reference proteome</keyword>
<dbReference type="AlphaFoldDB" id="A0A7J7DD11"/>
<dbReference type="FunCoup" id="A0A7J7DD11">
    <property type="interactions" value="249"/>
</dbReference>
<feature type="domain" description="DUF7812" evidence="2">
    <location>
        <begin position="164"/>
        <end position="621"/>
    </location>
</feature>
<sequence>MEEIPRSPVRSTSIHRSNSTWATTRARTRKRTGGYQPSQATGGGGANLGSNSDGSTCEIPDQGLQLPIIKSLYYLLVYLSRKEEPLSWINWETTALDNLDRQFSQFEFKMQVKGKYTLSSMLFKELDGRFRELFSDSHEVSASLVHRHADQHMGMSTYAEGLTVLLRCCMVILTFLGPDHHLRMGQDILSVLSRLISICISQADDRSLVASTCISEPYDPCRALLCTLLEVSADELLAHKNLREYLIQIDSASENIFKHHFGLGVLGCVLELISAHFILSVSNELAYKNFITRLYWSCDKGYMDPEMSLSSSLALLLDPIILSAPKMFLAHLILLVSESIGIGTTSDKMRPDFRLINYHTAFERSVTLYAIHIARLHMDGKTLSTDFLTKSCMLGSNCQPIFETFLSSAMREKLFHVLTKPNDSCDSSFHNMSSFTKLEMVAASIAYVKESLPAFDITYKVEILSILHCIILRVSSDDINDAGLLKNRKTSPEDMYLMASLLKLMSCSMLQILWCLSHRGNSGSMTTLKDVMSCKEYEAMMGIIGCFQQYSVHLPVQKFLYDIMESHPSRHKESKWMLLHFSGLLSFSYVSKIDFLVKDCIFAMMVTLILFTFEEGNLDALSSMLHSGLESCTSSMNEEKVMVDHKCSKTVASNFHKNRMHLRRSLRISSKRMQNQEAETYDDMESASIGEESDKSCNGESFLRSRLGGLQTLSDVSDLVDFIKCQSGKDYSLWLKNREKFRQWKLERVEGLRRKKKNGVWKYLQGRKV</sequence>
<name>A0A7J7DD11_TRIWF</name>
<dbReference type="InterPro" id="IPR056714">
    <property type="entry name" value="DUF7812"/>
</dbReference>
<gene>
    <name evidence="3" type="ORF">HS088_TW08G00830</name>
</gene>
<evidence type="ECO:0000313" key="4">
    <source>
        <dbReference type="Proteomes" id="UP000593562"/>
    </source>
</evidence>
<dbReference type="EMBL" id="JAAARO010000008">
    <property type="protein sequence ID" value="KAF5744232.1"/>
    <property type="molecule type" value="Genomic_DNA"/>
</dbReference>
<accession>A0A7J7DD11</accession>
<dbReference type="Pfam" id="PF25104">
    <property type="entry name" value="DUF7812"/>
    <property type="match status" value="1"/>
</dbReference>
<dbReference type="Proteomes" id="UP000593562">
    <property type="component" value="Unassembled WGS sequence"/>
</dbReference>
<feature type="compositionally biased region" description="Low complexity" evidence="1">
    <location>
        <begin position="16"/>
        <end position="25"/>
    </location>
</feature>
<organism evidence="3 4">
    <name type="scientific">Tripterygium wilfordii</name>
    <name type="common">Thunder God vine</name>
    <dbReference type="NCBI Taxonomy" id="458696"/>
    <lineage>
        <taxon>Eukaryota</taxon>
        <taxon>Viridiplantae</taxon>
        <taxon>Streptophyta</taxon>
        <taxon>Embryophyta</taxon>
        <taxon>Tracheophyta</taxon>
        <taxon>Spermatophyta</taxon>
        <taxon>Magnoliopsida</taxon>
        <taxon>eudicotyledons</taxon>
        <taxon>Gunneridae</taxon>
        <taxon>Pentapetalae</taxon>
        <taxon>rosids</taxon>
        <taxon>fabids</taxon>
        <taxon>Celastrales</taxon>
        <taxon>Celastraceae</taxon>
        <taxon>Tripterygium</taxon>
    </lineage>
</organism>
<dbReference type="PANTHER" id="PTHR36786">
    <property type="entry name" value="2-ISOPROPYLMALATE SYNTHASE"/>
    <property type="match status" value="1"/>
</dbReference>
<dbReference type="InParanoid" id="A0A7J7DD11"/>
<proteinExistence type="predicted"/>
<evidence type="ECO:0000259" key="2">
    <source>
        <dbReference type="Pfam" id="PF25104"/>
    </source>
</evidence>